<dbReference type="GO" id="GO:0003677">
    <property type="term" value="F:DNA binding"/>
    <property type="evidence" value="ECO:0007669"/>
    <property type="project" value="InterPro"/>
</dbReference>
<evidence type="ECO:0000259" key="2">
    <source>
        <dbReference type="PROSITE" id="PS51736"/>
    </source>
</evidence>
<evidence type="ECO:0000256" key="1">
    <source>
        <dbReference type="SAM" id="Coils"/>
    </source>
</evidence>
<dbReference type="SUPFAM" id="SSF53041">
    <property type="entry name" value="Resolvase-like"/>
    <property type="match status" value="1"/>
</dbReference>
<dbReference type="InterPro" id="IPR011109">
    <property type="entry name" value="DNA_bind_recombinase_dom"/>
</dbReference>
<proteinExistence type="predicted"/>
<evidence type="ECO:0000313" key="4">
    <source>
        <dbReference type="EMBL" id="KAB2951981.1"/>
    </source>
</evidence>
<name>A0A6I0ESU2_9FIRM</name>
<feature type="domain" description="Recombinase" evidence="3">
    <location>
        <begin position="223"/>
        <end position="351"/>
    </location>
</feature>
<dbReference type="PROSITE" id="PS51737">
    <property type="entry name" value="RECOMBINASE_DNA_BIND"/>
    <property type="match status" value="1"/>
</dbReference>
<dbReference type="InterPro" id="IPR006119">
    <property type="entry name" value="Resolv_N"/>
</dbReference>
<dbReference type="InterPro" id="IPR036162">
    <property type="entry name" value="Resolvase-like_N_sf"/>
</dbReference>
<feature type="domain" description="Resolvase/invertase-type recombinase catalytic" evidence="2">
    <location>
        <begin position="70"/>
        <end position="216"/>
    </location>
</feature>
<dbReference type="PANTHER" id="PTHR30461">
    <property type="entry name" value="DNA-INVERTASE FROM LAMBDOID PROPHAGE"/>
    <property type="match status" value="1"/>
</dbReference>
<gene>
    <name evidence="4" type="ORF">F9B85_10520</name>
</gene>
<dbReference type="SMART" id="SM00857">
    <property type="entry name" value="Resolvase"/>
    <property type="match status" value="1"/>
</dbReference>
<dbReference type="OrthoDB" id="1094757at2"/>
<sequence length="583" mass="68480">MKIKMISGGQGEEPRLPFFLKDIFNIAVMEMKGMCQLDKQKFELVDPKRNYKNIEEMPHSKDTLNQKGIAIGGYVRVSTQKEGQKSSVENQQKYLTEWADVNGYRLFKMYIDVKSGEYASYRNELQEMIQDIRAGKIRGIVTKEIARSSRDVMDILELKRTLADYGGFMISIRENYDSRTDDDEFLLVIHAAMAQKERKTTSSRIKVTQILKAKEGKGNVKPPFGYRYSETDKGKYEPDPVTGPIYKEIISRFLSGQGRDSIARWLNSKGIKTSRGGIWRESAIKVLLENPAYLGFMVYNTTTLLRTATGQRKRVRRPMEEWVIVEDAHPALITQEEWDKVHEIMLSRRKIDNRRRISFERKYLLSTLLRCGICKGHMYGSEFRSKHKKKSENGQEVTYYYYRYVCQGRNGRCDSKTKIYEMARVDMEVFKLIQDKVIMLTNPDEMVQYVQSRKDIFTDGLERERHKREELQSQIKRNEKAIKRQQEAYEAEVIELDEYRTRVTELRTEKEELLLTLDTLNRRLAEVDSAHETILKLAELMTIYVSTLDNLSQERKQELLHLLVQEVYLYPDYEVEVKWSFEP</sequence>
<comment type="caution">
    <text evidence="4">The sequence shown here is derived from an EMBL/GenBank/DDBJ whole genome shotgun (WGS) entry which is preliminary data.</text>
</comment>
<dbReference type="EMBL" id="WBXO01000008">
    <property type="protein sequence ID" value="KAB2951981.1"/>
    <property type="molecule type" value="Genomic_DNA"/>
</dbReference>
<organism evidence="4 5">
    <name type="scientific">Heliorestis acidaminivorans</name>
    <dbReference type="NCBI Taxonomy" id="553427"/>
    <lineage>
        <taxon>Bacteria</taxon>
        <taxon>Bacillati</taxon>
        <taxon>Bacillota</taxon>
        <taxon>Clostridia</taxon>
        <taxon>Eubacteriales</taxon>
        <taxon>Heliobacteriaceae</taxon>
        <taxon>Heliorestis</taxon>
    </lineage>
</organism>
<dbReference type="InterPro" id="IPR038109">
    <property type="entry name" value="DNA_bind_recomb_sf"/>
</dbReference>
<dbReference type="AlphaFoldDB" id="A0A6I0ESU2"/>
<dbReference type="Pfam" id="PF13408">
    <property type="entry name" value="Zn_ribbon_recom"/>
    <property type="match status" value="1"/>
</dbReference>
<dbReference type="PANTHER" id="PTHR30461:SF23">
    <property type="entry name" value="DNA RECOMBINASE-RELATED"/>
    <property type="match status" value="1"/>
</dbReference>
<dbReference type="Proteomes" id="UP000468766">
    <property type="component" value="Unassembled WGS sequence"/>
</dbReference>
<feature type="coiled-coil region" evidence="1">
    <location>
        <begin position="461"/>
        <end position="530"/>
    </location>
</feature>
<keyword evidence="5" id="KW-1185">Reference proteome</keyword>
<dbReference type="CDD" id="cd00338">
    <property type="entry name" value="Ser_Recombinase"/>
    <property type="match status" value="1"/>
</dbReference>
<accession>A0A6I0ESU2</accession>
<dbReference type="Pfam" id="PF00239">
    <property type="entry name" value="Resolvase"/>
    <property type="match status" value="1"/>
</dbReference>
<dbReference type="InterPro" id="IPR025827">
    <property type="entry name" value="Zn_ribbon_recom_dom"/>
</dbReference>
<dbReference type="InterPro" id="IPR050639">
    <property type="entry name" value="SSR_resolvase"/>
</dbReference>
<evidence type="ECO:0000259" key="3">
    <source>
        <dbReference type="PROSITE" id="PS51737"/>
    </source>
</evidence>
<dbReference type="Pfam" id="PF07508">
    <property type="entry name" value="Recombinase"/>
    <property type="match status" value="1"/>
</dbReference>
<protein>
    <submittedName>
        <fullName evidence="4">Recombinase family protein</fullName>
    </submittedName>
</protein>
<evidence type="ECO:0000313" key="5">
    <source>
        <dbReference type="Proteomes" id="UP000468766"/>
    </source>
</evidence>
<dbReference type="Gene3D" id="3.40.50.1390">
    <property type="entry name" value="Resolvase, N-terminal catalytic domain"/>
    <property type="match status" value="1"/>
</dbReference>
<reference evidence="4 5" key="1">
    <citation type="submission" date="2019-10" db="EMBL/GenBank/DDBJ databases">
        <title>Whole-genome sequence of the extremophile Heliorestis acidaminivorans DSM 24790.</title>
        <authorList>
            <person name="Kyndt J.A."/>
            <person name="Meyer T.E."/>
        </authorList>
    </citation>
    <scope>NUCLEOTIDE SEQUENCE [LARGE SCALE GENOMIC DNA]</scope>
    <source>
        <strain evidence="4 5">DSM 24790</strain>
    </source>
</reference>
<dbReference type="PROSITE" id="PS51736">
    <property type="entry name" value="RECOMBINASES_3"/>
    <property type="match status" value="1"/>
</dbReference>
<dbReference type="GO" id="GO:0000150">
    <property type="term" value="F:DNA strand exchange activity"/>
    <property type="evidence" value="ECO:0007669"/>
    <property type="project" value="InterPro"/>
</dbReference>
<dbReference type="Gene3D" id="3.90.1750.20">
    <property type="entry name" value="Putative Large Serine Recombinase, Chain B, Domain 2"/>
    <property type="match status" value="1"/>
</dbReference>
<keyword evidence="1" id="KW-0175">Coiled coil</keyword>